<comment type="caution">
    <text evidence="1">The sequence shown here is derived from an EMBL/GenBank/DDBJ whole genome shotgun (WGS) entry which is preliminary data.</text>
</comment>
<reference evidence="1" key="1">
    <citation type="submission" date="2021-06" db="EMBL/GenBank/DDBJ databases">
        <authorList>
            <person name="Kallberg Y."/>
            <person name="Tangrot J."/>
            <person name="Rosling A."/>
        </authorList>
    </citation>
    <scope>NUCLEOTIDE SEQUENCE</scope>
    <source>
        <strain evidence="1">AU212A</strain>
    </source>
</reference>
<feature type="non-terminal residue" evidence="1">
    <location>
        <position position="1"/>
    </location>
</feature>
<dbReference type="EMBL" id="CAJVPM010029647">
    <property type="protein sequence ID" value="CAG8674023.1"/>
    <property type="molecule type" value="Genomic_DNA"/>
</dbReference>
<dbReference type="Proteomes" id="UP000789860">
    <property type="component" value="Unassembled WGS sequence"/>
</dbReference>
<gene>
    <name evidence="1" type="ORF">SCALOS_LOCUS9483</name>
</gene>
<proteinExistence type="predicted"/>
<evidence type="ECO:0000313" key="1">
    <source>
        <dbReference type="EMBL" id="CAG8674023.1"/>
    </source>
</evidence>
<evidence type="ECO:0000313" key="2">
    <source>
        <dbReference type="Proteomes" id="UP000789860"/>
    </source>
</evidence>
<sequence>LEFIPTVSFLKLLLLVLFKDQYEIQNLIRESDPHKIGLVKV</sequence>
<keyword evidence="2" id="KW-1185">Reference proteome</keyword>
<accession>A0ACA9NY97</accession>
<name>A0ACA9NY97_9GLOM</name>
<organism evidence="1 2">
    <name type="scientific">Scutellospora calospora</name>
    <dbReference type="NCBI Taxonomy" id="85575"/>
    <lineage>
        <taxon>Eukaryota</taxon>
        <taxon>Fungi</taxon>
        <taxon>Fungi incertae sedis</taxon>
        <taxon>Mucoromycota</taxon>
        <taxon>Glomeromycotina</taxon>
        <taxon>Glomeromycetes</taxon>
        <taxon>Diversisporales</taxon>
        <taxon>Gigasporaceae</taxon>
        <taxon>Scutellospora</taxon>
    </lineage>
</organism>
<protein>
    <submittedName>
        <fullName evidence="1">7162_t:CDS:1</fullName>
    </submittedName>
</protein>
<feature type="non-terminal residue" evidence="1">
    <location>
        <position position="41"/>
    </location>
</feature>